<proteinExistence type="inferred from homology"/>
<dbReference type="Proteomes" id="UP000674318">
    <property type="component" value="Unassembled WGS sequence"/>
</dbReference>
<feature type="domain" description="MIF4G" evidence="5">
    <location>
        <begin position="60"/>
        <end position="285"/>
    </location>
</feature>
<dbReference type="SMART" id="SM00543">
    <property type="entry name" value="MIF4G"/>
    <property type="match status" value="1"/>
</dbReference>
<dbReference type="OrthoDB" id="514777at2759"/>
<dbReference type="InterPro" id="IPR016024">
    <property type="entry name" value="ARM-type_fold"/>
</dbReference>
<dbReference type="KEGG" id="phet:94291407"/>
<protein>
    <recommendedName>
        <fullName evidence="5">MIF4G domain-containing protein</fullName>
    </recommendedName>
</protein>
<dbReference type="GO" id="GO:0016281">
    <property type="term" value="C:eukaryotic translation initiation factor 4F complex"/>
    <property type="evidence" value="ECO:0007669"/>
    <property type="project" value="TreeGrafter"/>
</dbReference>
<evidence type="ECO:0000256" key="2">
    <source>
        <dbReference type="ARBA" id="ARBA00022540"/>
    </source>
</evidence>
<dbReference type="EMBL" id="JAFJZO010000016">
    <property type="protein sequence ID" value="KAG5508864.1"/>
    <property type="molecule type" value="Genomic_DNA"/>
</dbReference>
<evidence type="ECO:0000256" key="3">
    <source>
        <dbReference type="ARBA" id="ARBA00022917"/>
    </source>
</evidence>
<dbReference type="Gene3D" id="1.25.40.180">
    <property type="match status" value="1"/>
</dbReference>
<dbReference type="PANTHER" id="PTHR23253:SF9">
    <property type="entry name" value="EUKARYOTIC TRANSLATION INITIATION FACTOR 4 GAMMA 2"/>
    <property type="match status" value="1"/>
</dbReference>
<evidence type="ECO:0000313" key="7">
    <source>
        <dbReference type="Proteomes" id="UP000674318"/>
    </source>
</evidence>
<feature type="region of interest" description="Disordered" evidence="4">
    <location>
        <begin position="288"/>
        <end position="394"/>
    </location>
</feature>
<sequence>MQFSVEQIRSVRNNYLEPPYPGFSLDEVVRRRHLTQTKLVRGDNAWVAKGTAQTTEEWVQRLLHGTLNKLTEKNKDVMVEKLLTKEIFATEEVMNTVVNIVFKKALDEPENSKLYAGVCHSLALYEATVLREGQKGERPQSQLRDAIIRTAQYEFRTLSQELSKMEDKSEEELEHDRSNLMRRKRSNMRFIGELYLCTALTHSTMFTVMDLTMRCNDGTGFPSSENIELLAALLDTIGDRLDKNHRKSLDIYFTSLENFIKKSDCPYPPRIRFKIMDLLDLRKRSWGNKAKPVKAAPPPSQGKEKKHTVAPPPKKTGRDQGSTTAAGGGLSKSWRDATTTKTGTATTPASSSGKGLDGRGTSSSSTVVHTAASSSSAAVPTEGGRHADGSLCGESSPQAPLVKFELRVSSMFQEWVADRTNDVILHWVDQFNTCDRFFESESELCVAVAQEVIHSACTTTRKDAQREAFSFLVVGLYMTDTEVFEGFASALASAIEDGLLEDVPKFGERFMSMLRLTSTEQETRADVYFDAANVLRLTYNRLESPDDYAVDTLMSFWGRVPLPSTDEENMIRMDLEVIYSVCNPEGAQCGLEKLLSLIIHSMLQMQLMDAEVLDEFLCLDVDEGLCAKVITDYKARFPK</sequence>
<dbReference type="GO" id="GO:0003743">
    <property type="term" value="F:translation initiation factor activity"/>
    <property type="evidence" value="ECO:0007669"/>
    <property type="project" value="UniProtKB-KW"/>
</dbReference>
<dbReference type="InterPro" id="IPR003890">
    <property type="entry name" value="MIF4G-like_typ-3"/>
</dbReference>
<evidence type="ECO:0000259" key="5">
    <source>
        <dbReference type="SMART" id="SM00543"/>
    </source>
</evidence>
<gene>
    <name evidence="6" type="ORF">JKF63_05367</name>
</gene>
<organism evidence="6 7">
    <name type="scientific">Porcisia hertigi</name>
    <dbReference type="NCBI Taxonomy" id="2761500"/>
    <lineage>
        <taxon>Eukaryota</taxon>
        <taxon>Discoba</taxon>
        <taxon>Euglenozoa</taxon>
        <taxon>Kinetoplastea</taxon>
        <taxon>Metakinetoplastina</taxon>
        <taxon>Trypanosomatida</taxon>
        <taxon>Trypanosomatidae</taxon>
        <taxon>Leishmaniinae</taxon>
        <taxon>Porcisia</taxon>
    </lineage>
</organism>
<feature type="compositionally biased region" description="Low complexity" evidence="4">
    <location>
        <begin position="361"/>
        <end position="379"/>
    </location>
</feature>
<keyword evidence="7" id="KW-1185">Reference proteome</keyword>
<accession>A0A836LEA2</accession>
<dbReference type="AlphaFoldDB" id="A0A836LEA2"/>
<comment type="similarity">
    <text evidence="1">Belongs to the eukaryotic initiation factor 4G family.</text>
</comment>
<evidence type="ECO:0000256" key="4">
    <source>
        <dbReference type="SAM" id="MobiDB-lite"/>
    </source>
</evidence>
<dbReference type="GeneID" id="94291407"/>
<dbReference type="Pfam" id="PF02854">
    <property type="entry name" value="MIF4G"/>
    <property type="match status" value="1"/>
</dbReference>
<evidence type="ECO:0000256" key="1">
    <source>
        <dbReference type="ARBA" id="ARBA00005775"/>
    </source>
</evidence>
<name>A0A836LEA2_9TRYP</name>
<dbReference type="SUPFAM" id="SSF48371">
    <property type="entry name" value="ARM repeat"/>
    <property type="match status" value="1"/>
</dbReference>
<dbReference type="PANTHER" id="PTHR23253">
    <property type="entry name" value="EUKARYOTIC TRANSLATION INITIATION FACTOR 4 GAMMA"/>
    <property type="match status" value="1"/>
</dbReference>
<keyword evidence="3" id="KW-0648">Protein biosynthesis</keyword>
<comment type="caution">
    <text evidence="6">The sequence shown here is derived from an EMBL/GenBank/DDBJ whole genome shotgun (WGS) entry which is preliminary data.</text>
</comment>
<dbReference type="GO" id="GO:0003729">
    <property type="term" value="F:mRNA binding"/>
    <property type="evidence" value="ECO:0007669"/>
    <property type="project" value="TreeGrafter"/>
</dbReference>
<reference evidence="6 7" key="1">
    <citation type="submission" date="2021-02" db="EMBL/GenBank/DDBJ databases">
        <title>Porcisia hertigi Genome sequencing and assembly.</title>
        <authorList>
            <person name="Almutairi H."/>
            <person name="Gatherer D."/>
        </authorList>
    </citation>
    <scope>NUCLEOTIDE SEQUENCE [LARGE SCALE GENOMIC DNA]</scope>
    <source>
        <strain evidence="6 7">C119</strain>
    </source>
</reference>
<keyword evidence="2" id="KW-0396">Initiation factor</keyword>
<evidence type="ECO:0000313" key="6">
    <source>
        <dbReference type="EMBL" id="KAG5508864.1"/>
    </source>
</evidence>
<dbReference type="RefSeq" id="XP_067758332.1">
    <property type="nucleotide sequence ID" value="XM_067901330.1"/>
</dbReference>
<feature type="compositionally biased region" description="Low complexity" evidence="4">
    <location>
        <begin position="337"/>
        <end position="354"/>
    </location>
</feature>